<keyword evidence="3 8" id="KW-0812">Transmembrane</keyword>
<dbReference type="GO" id="GO:0016020">
    <property type="term" value="C:membrane"/>
    <property type="evidence" value="ECO:0007669"/>
    <property type="project" value="UniProtKB-SubCell"/>
</dbReference>
<dbReference type="AlphaFoldDB" id="A0A1S3IJN4"/>
<evidence type="ECO:0000256" key="2">
    <source>
        <dbReference type="ARBA" id="ARBA00022448"/>
    </source>
</evidence>
<feature type="transmembrane region" description="Helical" evidence="8">
    <location>
        <begin position="321"/>
        <end position="340"/>
    </location>
</feature>
<reference evidence="11 12" key="1">
    <citation type="submission" date="2025-04" db="UniProtKB">
        <authorList>
            <consortium name="RefSeq"/>
        </authorList>
    </citation>
    <scope>IDENTIFICATION</scope>
    <source>
        <tissue evidence="11 12">Gonads</tissue>
    </source>
</reference>
<dbReference type="CDD" id="cd17318">
    <property type="entry name" value="MFS_SLC17"/>
    <property type="match status" value="1"/>
</dbReference>
<keyword evidence="2" id="KW-0813">Transport</keyword>
<dbReference type="OrthoDB" id="2985014at2759"/>
<evidence type="ECO:0000259" key="9">
    <source>
        <dbReference type="PROSITE" id="PS50850"/>
    </source>
</evidence>
<dbReference type="GeneID" id="106164837"/>
<dbReference type="Proteomes" id="UP000085678">
    <property type="component" value="Unplaced"/>
</dbReference>
<proteinExistence type="predicted"/>
<keyword evidence="6 8" id="KW-0472">Membrane</keyword>
<evidence type="ECO:0000313" key="11">
    <source>
        <dbReference type="RefSeq" id="XP_013398321.1"/>
    </source>
</evidence>
<dbReference type="Gene3D" id="1.20.1250.20">
    <property type="entry name" value="MFS general substrate transporter like domains"/>
    <property type="match status" value="2"/>
</dbReference>
<feature type="transmembrane region" description="Helical" evidence="8">
    <location>
        <begin position="422"/>
        <end position="441"/>
    </location>
</feature>
<evidence type="ECO:0000256" key="6">
    <source>
        <dbReference type="ARBA" id="ARBA00023136"/>
    </source>
</evidence>
<feature type="transmembrane region" description="Helical" evidence="8">
    <location>
        <begin position="160"/>
        <end position="179"/>
    </location>
</feature>
<feature type="compositionally biased region" description="Basic and acidic residues" evidence="7">
    <location>
        <begin position="18"/>
        <end position="27"/>
    </location>
</feature>
<dbReference type="RefSeq" id="XP_013398321.1">
    <property type="nucleotide sequence ID" value="XM_013542867.1"/>
</dbReference>
<feature type="transmembrane region" description="Helical" evidence="8">
    <location>
        <begin position="453"/>
        <end position="471"/>
    </location>
</feature>
<dbReference type="InterPro" id="IPR011701">
    <property type="entry name" value="MFS"/>
</dbReference>
<feature type="transmembrane region" description="Helical" evidence="8">
    <location>
        <begin position="34"/>
        <end position="54"/>
    </location>
</feature>
<dbReference type="SUPFAM" id="SSF103473">
    <property type="entry name" value="MFS general substrate transporter"/>
    <property type="match status" value="1"/>
</dbReference>
<dbReference type="FunFam" id="1.20.1250.20:FF:000003">
    <property type="entry name" value="Solute carrier family 17 member 3"/>
    <property type="match status" value="1"/>
</dbReference>
<gene>
    <name evidence="11 12 13" type="primary">LOC106164837</name>
</gene>
<dbReference type="KEGG" id="lak:106164837"/>
<evidence type="ECO:0000256" key="1">
    <source>
        <dbReference type="ARBA" id="ARBA00004141"/>
    </source>
</evidence>
<feature type="transmembrane region" description="Helical" evidence="8">
    <location>
        <begin position="220"/>
        <end position="241"/>
    </location>
</feature>
<dbReference type="PROSITE" id="PS50850">
    <property type="entry name" value="MFS"/>
    <property type="match status" value="1"/>
</dbReference>
<evidence type="ECO:0000256" key="5">
    <source>
        <dbReference type="ARBA" id="ARBA00022989"/>
    </source>
</evidence>
<organism evidence="10 13">
    <name type="scientific">Lingula anatina</name>
    <name type="common">Brachiopod</name>
    <name type="synonym">Lingula unguis</name>
    <dbReference type="NCBI Taxonomy" id="7574"/>
    <lineage>
        <taxon>Eukaryota</taxon>
        <taxon>Metazoa</taxon>
        <taxon>Spiralia</taxon>
        <taxon>Lophotrochozoa</taxon>
        <taxon>Brachiopoda</taxon>
        <taxon>Linguliformea</taxon>
        <taxon>Lingulata</taxon>
        <taxon>Lingulida</taxon>
        <taxon>Linguloidea</taxon>
        <taxon>Lingulidae</taxon>
        <taxon>Lingula</taxon>
    </lineage>
</organism>
<dbReference type="InterPro" id="IPR020846">
    <property type="entry name" value="MFS_dom"/>
</dbReference>
<feature type="region of interest" description="Disordered" evidence="7">
    <location>
        <begin position="517"/>
        <end position="549"/>
    </location>
</feature>
<dbReference type="RefSeq" id="XP_013398323.1">
    <property type="nucleotide sequence ID" value="XM_013542869.1"/>
</dbReference>
<comment type="subcellular location">
    <subcellularLocation>
        <location evidence="1">Membrane</location>
        <topology evidence="1">Multi-pass membrane protein</topology>
    </subcellularLocation>
</comment>
<keyword evidence="5 8" id="KW-1133">Transmembrane helix</keyword>
<evidence type="ECO:0000256" key="7">
    <source>
        <dbReference type="SAM" id="MobiDB-lite"/>
    </source>
</evidence>
<protein>
    <submittedName>
        <fullName evidence="11 12">Uncharacterized transporter slc-17.2 isoform X1</fullName>
    </submittedName>
</protein>
<dbReference type="InterPro" id="IPR050382">
    <property type="entry name" value="MFS_Na/Anion_cotransporter"/>
</dbReference>
<feature type="region of interest" description="Disordered" evidence="7">
    <location>
        <begin position="1"/>
        <end position="27"/>
    </location>
</feature>
<dbReference type="RefSeq" id="XP_013398322.1">
    <property type="nucleotide sequence ID" value="XM_013542868.1"/>
</dbReference>
<evidence type="ECO:0000256" key="8">
    <source>
        <dbReference type="SAM" id="Phobius"/>
    </source>
</evidence>
<dbReference type="STRING" id="7574.A0A1S3IJN4"/>
<name>A0A1S3IJN4_LINAN</name>
<keyword evidence="4" id="KW-0769">Symport</keyword>
<dbReference type="GO" id="GO:0015293">
    <property type="term" value="F:symporter activity"/>
    <property type="evidence" value="ECO:0007669"/>
    <property type="project" value="UniProtKB-KW"/>
</dbReference>
<dbReference type="Pfam" id="PF07690">
    <property type="entry name" value="MFS_1"/>
    <property type="match status" value="1"/>
</dbReference>
<feature type="transmembrane region" description="Helical" evidence="8">
    <location>
        <begin position="253"/>
        <end position="274"/>
    </location>
</feature>
<dbReference type="PANTHER" id="PTHR11662">
    <property type="entry name" value="SOLUTE CARRIER FAMILY 17"/>
    <property type="match status" value="1"/>
</dbReference>
<evidence type="ECO:0000256" key="3">
    <source>
        <dbReference type="ARBA" id="ARBA00022692"/>
    </source>
</evidence>
<keyword evidence="10" id="KW-1185">Reference proteome</keyword>
<feature type="compositionally biased region" description="Acidic residues" evidence="7">
    <location>
        <begin position="538"/>
        <end position="549"/>
    </location>
</feature>
<evidence type="ECO:0000313" key="12">
    <source>
        <dbReference type="RefSeq" id="XP_013398322.1"/>
    </source>
</evidence>
<dbReference type="InterPro" id="IPR036259">
    <property type="entry name" value="MFS_trans_sf"/>
</dbReference>
<feature type="domain" description="Major facilitator superfamily (MFS) profile" evidence="9">
    <location>
        <begin position="38"/>
        <end position="514"/>
    </location>
</feature>
<feature type="transmembrane region" description="Helical" evidence="8">
    <location>
        <begin position="360"/>
        <end position="377"/>
    </location>
</feature>
<feature type="transmembrane region" description="Helical" evidence="8">
    <location>
        <begin position="397"/>
        <end position="416"/>
    </location>
</feature>
<dbReference type="GO" id="GO:0006820">
    <property type="term" value="P:monoatomic anion transport"/>
    <property type="evidence" value="ECO:0007669"/>
    <property type="project" value="TreeGrafter"/>
</dbReference>
<evidence type="ECO:0000256" key="4">
    <source>
        <dbReference type="ARBA" id="ARBA00022847"/>
    </source>
</evidence>
<accession>A0A1S3IJN4</accession>
<evidence type="ECO:0000313" key="10">
    <source>
        <dbReference type="Proteomes" id="UP000085678"/>
    </source>
</evidence>
<sequence>MPAAKNDSYSLTALGEPTSEKEKNALSEEQHVPFWTSCRVILSLMGFIGMINVYTLRTNISFAIVCMLRQDGSVFRPGQNGTNTTIDGARNGENASIGGSDLILNSYGKMELSDPRGTYEGEFDWDKNLRGTILSSFYYGYICTQIFGGWLAGRYGGKHVFGAAMAIVLVMTVVTPIAARTDPALLIAARVLMGLASGFVFPAMHAMWGKWAPPLERSRLMTFCYSGPFVGIVICLSISGLLCEIQLDNGWPFIFYVYGGLCFIWLCGWYLLVFDSPASHPRISQAEREYIETAIGHQPGEEKPSLQKVPVPWLAIAKSPAVWAIIVAHTCDNWGLYTLLTSQPIYMKEVLEFDIKQNGLFSALPYVVVVFGIILSGQVADQLIQRGILSVTRTRKLFQSIGGFFPAIFMLATAFVDYDTRMLGVAFLTLGVTFYAGTMAANQINHADIAPRFAGEIYGITNMASTLPGIISPSMVSALTPNGTREEWQRVLFISCGVYCFGALFYLIFASGEEQPWSKPEKLRYEGEQEEKEKMNVENEDDDDDQSAV</sequence>
<dbReference type="PANTHER" id="PTHR11662:SF399">
    <property type="entry name" value="FI19708P1-RELATED"/>
    <property type="match status" value="1"/>
</dbReference>
<feature type="compositionally biased region" description="Basic and acidic residues" evidence="7">
    <location>
        <begin position="519"/>
        <end position="537"/>
    </location>
</feature>
<feature type="transmembrane region" description="Helical" evidence="8">
    <location>
        <begin position="185"/>
        <end position="208"/>
    </location>
</feature>
<feature type="transmembrane region" description="Helical" evidence="8">
    <location>
        <begin position="491"/>
        <end position="509"/>
    </location>
</feature>
<evidence type="ECO:0000313" key="13">
    <source>
        <dbReference type="RefSeq" id="XP_013398323.1"/>
    </source>
</evidence>